<keyword evidence="1" id="KW-0175">Coiled coil</keyword>
<dbReference type="EMBL" id="SHKX01000010">
    <property type="protein sequence ID" value="RZU47707.1"/>
    <property type="molecule type" value="Genomic_DNA"/>
</dbReference>
<keyword evidence="4" id="KW-1185">Reference proteome</keyword>
<organism evidence="3 4">
    <name type="scientific">Fluviicoccus keumensis</name>
    <dbReference type="NCBI Taxonomy" id="1435465"/>
    <lineage>
        <taxon>Bacteria</taxon>
        <taxon>Pseudomonadati</taxon>
        <taxon>Pseudomonadota</taxon>
        <taxon>Gammaproteobacteria</taxon>
        <taxon>Moraxellales</taxon>
        <taxon>Moraxellaceae</taxon>
        <taxon>Fluviicoccus</taxon>
    </lineage>
</organism>
<dbReference type="Pfam" id="PF07603">
    <property type="entry name" value="Lcl_C"/>
    <property type="match status" value="1"/>
</dbReference>
<evidence type="ECO:0000259" key="2">
    <source>
        <dbReference type="Pfam" id="PF07603"/>
    </source>
</evidence>
<sequence>MKLLTAHDFTQYLQALTQARASQQLEPIRMLMAQYRSVLVHFPHLQEELAAFTEPDADRDYGIVGLSLKQGLSALEKLLEAVEKARGEWGEELATDEIMAAAELYSTRVAQQSLQRSLAALRQRRERERRAAQELARRHAEEQAELRRNIPEAQESQIRILSEARREAEERAQEEQAARDRKRLEIAEGQFTGWRKISREGVPVPASEARWAAVTDRRSGLMWAVNWEPQDNFPNRGELTWYNPDRAANGGSPGNPNRGNNIHAWLHRVNAEGWCGYQDWRIPTLDELSTLITGGIHTYYHIREDIFHDMGGLGSRFWTATPDPDSRSSAYAVYFGYGHAGVTMKTHPLFLRLVRTAAPENLT</sequence>
<dbReference type="OrthoDB" id="9793251at2"/>
<comment type="caution">
    <text evidence="3">The sequence shown here is derived from an EMBL/GenBank/DDBJ whole genome shotgun (WGS) entry which is preliminary data.</text>
</comment>
<dbReference type="RefSeq" id="WP_130410928.1">
    <property type="nucleotide sequence ID" value="NZ_SHKX01000010.1"/>
</dbReference>
<name>A0A4Q7ZAT6_9GAMM</name>
<feature type="domain" description="Lcl C-terminal" evidence="2">
    <location>
        <begin position="213"/>
        <end position="355"/>
    </location>
</feature>
<dbReference type="Proteomes" id="UP000292423">
    <property type="component" value="Unassembled WGS sequence"/>
</dbReference>
<proteinExistence type="predicted"/>
<accession>A0A4Q7ZAT6</accession>
<gene>
    <name evidence="3" type="ORF">EV700_0674</name>
</gene>
<evidence type="ECO:0000256" key="1">
    <source>
        <dbReference type="SAM" id="Coils"/>
    </source>
</evidence>
<evidence type="ECO:0000313" key="4">
    <source>
        <dbReference type="Proteomes" id="UP000292423"/>
    </source>
</evidence>
<feature type="coiled-coil region" evidence="1">
    <location>
        <begin position="111"/>
        <end position="185"/>
    </location>
</feature>
<dbReference type="InterPro" id="IPR011460">
    <property type="entry name" value="Lcl_C"/>
</dbReference>
<protein>
    <submittedName>
        <fullName evidence="3">Uncharacterized protein DUF1566</fullName>
    </submittedName>
</protein>
<reference evidence="3 4" key="1">
    <citation type="submission" date="2019-02" db="EMBL/GenBank/DDBJ databases">
        <title>Genomic Encyclopedia of Type Strains, Phase IV (KMG-IV): sequencing the most valuable type-strain genomes for metagenomic binning, comparative biology and taxonomic classification.</title>
        <authorList>
            <person name="Goeker M."/>
        </authorList>
    </citation>
    <scope>NUCLEOTIDE SEQUENCE [LARGE SCALE GENOMIC DNA]</scope>
    <source>
        <strain evidence="3 4">DSM 105135</strain>
    </source>
</reference>
<evidence type="ECO:0000313" key="3">
    <source>
        <dbReference type="EMBL" id="RZU47707.1"/>
    </source>
</evidence>
<dbReference type="AlphaFoldDB" id="A0A4Q7ZAT6"/>